<dbReference type="Proteomes" id="UP000249066">
    <property type="component" value="Unassembled WGS sequence"/>
</dbReference>
<organism evidence="2 3">
    <name type="scientific">Sphingomonas sanxanigenens</name>
    <dbReference type="NCBI Taxonomy" id="397260"/>
    <lineage>
        <taxon>Bacteria</taxon>
        <taxon>Pseudomonadati</taxon>
        <taxon>Pseudomonadota</taxon>
        <taxon>Alphaproteobacteria</taxon>
        <taxon>Sphingomonadales</taxon>
        <taxon>Sphingomonadaceae</taxon>
        <taxon>Sphingomonas</taxon>
    </lineage>
</organism>
<sequence length="217" mass="22367">MPDVANKLLFAAALAIAGSLAGTASAQIPSINVNFARGATSTTVAGAIVGDRTRDYVVRAGAGQTLRVTKSGAAIVYFNVLPPGSNDEAIFVGSTEGDSFAGTLSQSGAYKIRVYQMRASARRGETGNFRLNIAVTGGGGGRAAAPSGSLRGIAGMNSIAAIDEMSSRGFTNVDSLESGSSQYGIFYNRSTHLCAQLTMADGKVLDARDIHTHPKCR</sequence>
<feature type="chain" id="PRO_5016111216" description="DNA breaking-rejoining protein" evidence="1">
    <location>
        <begin position="27"/>
        <end position="217"/>
    </location>
</feature>
<feature type="signal peptide" evidence="1">
    <location>
        <begin position="1"/>
        <end position="26"/>
    </location>
</feature>
<accession>A0A2W5AA23</accession>
<dbReference type="AlphaFoldDB" id="A0A2W5AA23"/>
<name>A0A2W5AA23_9SPHN</name>
<evidence type="ECO:0000256" key="1">
    <source>
        <dbReference type="SAM" id="SignalP"/>
    </source>
</evidence>
<proteinExistence type="predicted"/>
<dbReference type="EMBL" id="QFNN01000014">
    <property type="protein sequence ID" value="PZO91123.1"/>
    <property type="molecule type" value="Genomic_DNA"/>
</dbReference>
<evidence type="ECO:0000313" key="2">
    <source>
        <dbReference type="EMBL" id="PZO91123.1"/>
    </source>
</evidence>
<gene>
    <name evidence="2" type="ORF">DI623_04270</name>
</gene>
<comment type="caution">
    <text evidence="2">The sequence shown here is derived from an EMBL/GenBank/DDBJ whole genome shotgun (WGS) entry which is preliminary data.</text>
</comment>
<reference evidence="2 3" key="1">
    <citation type="submission" date="2017-08" db="EMBL/GenBank/DDBJ databases">
        <title>Infants hospitalized years apart are colonized by the same room-sourced microbial strains.</title>
        <authorList>
            <person name="Brooks B."/>
            <person name="Olm M.R."/>
            <person name="Firek B.A."/>
            <person name="Baker R."/>
            <person name="Thomas B.C."/>
            <person name="Morowitz M.J."/>
            <person name="Banfield J.F."/>
        </authorList>
    </citation>
    <scope>NUCLEOTIDE SEQUENCE [LARGE SCALE GENOMIC DNA]</scope>
    <source>
        <strain evidence="2">S2_018_000_R2_101</strain>
    </source>
</reference>
<evidence type="ECO:0000313" key="3">
    <source>
        <dbReference type="Proteomes" id="UP000249066"/>
    </source>
</evidence>
<keyword evidence="1" id="KW-0732">Signal</keyword>
<dbReference type="Gene3D" id="2.60.120.380">
    <property type="match status" value="1"/>
</dbReference>
<evidence type="ECO:0008006" key="4">
    <source>
        <dbReference type="Google" id="ProtNLM"/>
    </source>
</evidence>
<protein>
    <recommendedName>
        <fullName evidence="4">DNA breaking-rejoining protein</fullName>
    </recommendedName>
</protein>